<evidence type="ECO:0000256" key="1">
    <source>
        <dbReference type="ARBA" id="ARBA00006180"/>
    </source>
</evidence>
<organism evidence="4 5">
    <name type="scientific">Rhynocoris fuscipes</name>
    <dbReference type="NCBI Taxonomy" id="488301"/>
    <lineage>
        <taxon>Eukaryota</taxon>
        <taxon>Metazoa</taxon>
        <taxon>Ecdysozoa</taxon>
        <taxon>Arthropoda</taxon>
        <taxon>Hexapoda</taxon>
        <taxon>Insecta</taxon>
        <taxon>Pterygota</taxon>
        <taxon>Neoptera</taxon>
        <taxon>Paraneoptera</taxon>
        <taxon>Hemiptera</taxon>
        <taxon>Heteroptera</taxon>
        <taxon>Panheteroptera</taxon>
        <taxon>Cimicomorpha</taxon>
        <taxon>Reduviidae</taxon>
        <taxon>Harpactorinae</taxon>
        <taxon>Harpactorini</taxon>
        <taxon>Rhynocoris</taxon>
    </lineage>
</organism>
<evidence type="ECO:0008006" key="6">
    <source>
        <dbReference type="Google" id="ProtNLM"/>
    </source>
</evidence>
<proteinExistence type="inferred from homology"/>
<evidence type="ECO:0000256" key="3">
    <source>
        <dbReference type="SAM" id="MobiDB-lite"/>
    </source>
</evidence>
<feature type="compositionally biased region" description="Basic and acidic residues" evidence="3">
    <location>
        <begin position="805"/>
        <end position="815"/>
    </location>
</feature>
<feature type="region of interest" description="Disordered" evidence="3">
    <location>
        <begin position="805"/>
        <end position="845"/>
    </location>
</feature>
<dbReference type="Proteomes" id="UP001461498">
    <property type="component" value="Unassembled WGS sequence"/>
</dbReference>
<feature type="region of interest" description="Disordered" evidence="3">
    <location>
        <begin position="635"/>
        <end position="683"/>
    </location>
</feature>
<evidence type="ECO:0000256" key="2">
    <source>
        <dbReference type="ARBA" id="ARBA00023306"/>
    </source>
</evidence>
<dbReference type="GO" id="GO:0005634">
    <property type="term" value="C:nucleus"/>
    <property type="evidence" value="ECO:0007669"/>
    <property type="project" value="TreeGrafter"/>
</dbReference>
<evidence type="ECO:0000313" key="4">
    <source>
        <dbReference type="EMBL" id="KAK9499281.1"/>
    </source>
</evidence>
<gene>
    <name evidence="4" type="ORF">O3M35_002341</name>
</gene>
<keyword evidence="5" id="KW-1185">Reference proteome</keyword>
<dbReference type="GO" id="GO:0019888">
    <property type="term" value="F:protein phosphatase regulator activity"/>
    <property type="evidence" value="ECO:0007669"/>
    <property type="project" value="TreeGrafter"/>
</dbReference>
<dbReference type="GO" id="GO:0005829">
    <property type="term" value="C:cytosol"/>
    <property type="evidence" value="ECO:0007669"/>
    <property type="project" value="TreeGrafter"/>
</dbReference>
<dbReference type="InterPro" id="IPR007587">
    <property type="entry name" value="SAPS"/>
</dbReference>
<reference evidence="4 5" key="1">
    <citation type="submission" date="2022-12" db="EMBL/GenBank/DDBJ databases">
        <title>Chromosome-level genome assembly of true bugs.</title>
        <authorList>
            <person name="Ma L."/>
            <person name="Li H."/>
        </authorList>
    </citation>
    <scope>NUCLEOTIDE SEQUENCE [LARGE SCALE GENOMIC DNA]</scope>
    <source>
        <strain evidence="4">Lab_2022b</strain>
    </source>
</reference>
<protein>
    <recommendedName>
        <fullName evidence="6">Serine/threonine-protein phosphatase 6 regulatory subunit 3</fullName>
    </recommendedName>
</protein>
<comment type="similarity">
    <text evidence="1">Belongs to the SAPS family.</text>
</comment>
<name>A0AAW1CJZ5_9HEMI</name>
<keyword evidence="2" id="KW-0131">Cell cycle</keyword>
<dbReference type="PANTHER" id="PTHR12634:SF8">
    <property type="entry name" value="FIERY MOUNTAIN, ISOFORM D"/>
    <property type="match status" value="1"/>
</dbReference>
<sequence>MYDFKDWLYRHILTWNSTLDDRSYEDLTLNEVFEQENLLQELKTQNNKLVEFIIRSDILNQLVTLVTEEPSKELEEHERYKLPNLACEVLTTDIPRLNERLTDKEILTKLFSFLENEPPLNPLLASFFSRTLSMLICRKTDQNWYSYQFTCLQVLEFLKSRENSLLLLLQHLGTSAIMDLTLKLITQVEGDEMQNNLFTWLENEAFISNIIALFHPKIDADRHYNASQLLCDTIKKSRELMAIPREQSNSPTNPSATILNTIQSPAMIHKLLGHMLDEGEVSESSITGGISVLLTLLEPPIVENGNRRDVYKEDSGCGEPVVADNPALPSIVSSITQYLPKLHNLLINPPKKAAIHLACGTIEPPLGNTRLTIIKLISALIATNSQEVNDVLDQLNTVQVLLDLFFHYTWNNFLHSQVDKCLAFALNTPNLEATEKNPLISNIFIKCRLLQRILEAWEDNATEQGKDGGKRRGYMGHLTNIANSVVRHTDGCLGDFLTQHIDEDTLISWQHYVESTLKPTNDLHSRVLGGKHPSLADNKNDESNFKDVSFAEDSPLQTTIPENLLVSYFDRDDPSMSQDDGEHGLMGMDGKRIDYLIEGYFDKEDASISQEENERRAEIFKKLCFQKNLSDFNPSEEREDWAELRSSPLGRDDASTSSDEEEKPETEDTVTESTDNWGIPLGASVVNHTNPWLQVESTEDSTANDGWADFSSVDIEQQFQAVQLSAPQQVSDSSADVQEIRDLANDTNGDNLASKLADKVVESDDKKSDNNANLNRLSLEERIQDDELIDNFRFLSKGLMSEKSDIPIEIDERKVPLAGDSSSGYVAVPEPEEENKKSESPRDPV</sequence>
<dbReference type="GO" id="GO:0019903">
    <property type="term" value="F:protein phosphatase binding"/>
    <property type="evidence" value="ECO:0007669"/>
    <property type="project" value="InterPro"/>
</dbReference>
<dbReference type="AlphaFoldDB" id="A0AAW1CJZ5"/>
<dbReference type="EMBL" id="JAPXFL010000011">
    <property type="protein sequence ID" value="KAK9499281.1"/>
    <property type="molecule type" value="Genomic_DNA"/>
</dbReference>
<evidence type="ECO:0000313" key="5">
    <source>
        <dbReference type="Proteomes" id="UP001461498"/>
    </source>
</evidence>
<dbReference type="PANTHER" id="PTHR12634">
    <property type="entry name" value="SIT4 YEAST -ASSOCIATING PROTEIN-RELATED"/>
    <property type="match status" value="1"/>
</dbReference>
<accession>A0AAW1CJZ5</accession>
<comment type="caution">
    <text evidence="4">The sequence shown here is derived from an EMBL/GenBank/DDBJ whole genome shotgun (WGS) entry which is preliminary data.</text>
</comment>
<feature type="compositionally biased region" description="Acidic residues" evidence="3">
    <location>
        <begin position="658"/>
        <end position="670"/>
    </location>
</feature>
<feature type="compositionally biased region" description="Basic and acidic residues" evidence="3">
    <location>
        <begin position="834"/>
        <end position="845"/>
    </location>
</feature>
<dbReference type="Pfam" id="PF04499">
    <property type="entry name" value="SAPS"/>
    <property type="match status" value="1"/>
</dbReference>